<dbReference type="GO" id="GO:0005856">
    <property type="term" value="C:cytoskeleton"/>
    <property type="evidence" value="ECO:0007669"/>
    <property type="project" value="TreeGrafter"/>
</dbReference>
<feature type="non-terminal residue" evidence="2">
    <location>
        <position position="246"/>
    </location>
</feature>
<evidence type="ECO:0000313" key="3">
    <source>
        <dbReference type="Proteomes" id="UP000054359"/>
    </source>
</evidence>
<dbReference type="AlphaFoldDB" id="A0A087UX08"/>
<proteinExistence type="predicted"/>
<accession>A0A087UX08</accession>
<sequence length="246" mass="27525">MPAPGQYNVEKIETLVHEKAPAYSFGLKYKDRKADDIPAPGQYDVEKVEKIVHENSPAFSFGLKYKDFKTDDIPAPGQYDVEKVEKTVLQTSPAFSFGVKHKDQKPDDIPAPNSYHIPETIGGHDSTHYQAPSFTIGGKEGDIWTTNKNPGPGSYNVPEADKVKQKSPAYSLSYRTNVPKDKSKKPGPGAHCPEKVVMQHSPAFSFGIRHSPFAHQYQKDASVRNTNRTVVEKIHTKSDRYVNKKR</sequence>
<dbReference type="PANTHER" id="PTHR21580">
    <property type="entry name" value="SHIPPO-1-RELATED"/>
    <property type="match status" value="1"/>
</dbReference>
<dbReference type="Proteomes" id="UP000054359">
    <property type="component" value="Unassembled WGS sequence"/>
</dbReference>
<dbReference type="STRING" id="407821.A0A087UX08"/>
<dbReference type="InterPro" id="IPR051291">
    <property type="entry name" value="CIMAP"/>
</dbReference>
<feature type="region of interest" description="Disordered" evidence="1">
    <location>
        <begin position="97"/>
        <end position="194"/>
    </location>
</feature>
<name>A0A087UX08_STEMI</name>
<dbReference type="EMBL" id="KK122088">
    <property type="protein sequence ID" value="KFM81897.1"/>
    <property type="molecule type" value="Genomic_DNA"/>
</dbReference>
<reference evidence="2 3" key="1">
    <citation type="submission" date="2013-11" db="EMBL/GenBank/DDBJ databases">
        <title>Genome sequencing of Stegodyphus mimosarum.</title>
        <authorList>
            <person name="Bechsgaard J."/>
        </authorList>
    </citation>
    <scope>NUCLEOTIDE SEQUENCE [LARGE SCALE GENOMIC DNA]</scope>
</reference>
<dbReference type="Pfam" id="PF07004">
    <property type="entry name" value="SHIPPO-rpt"/>
    <property type="match status" value="6"/>
</dbReference>
<keyword evidence="3" id="KW-1185">Reference proteome</keyword>
<dbReference type="InterPro" id="IPR010736">
    <property type="entry name" value="SHIPPO-rpt"/>
</dbReference>
<evidence type="ECO:0000313" key="2">
    <source>
        <dbReference type="EMBL" id="KFM81897.1"/>
    </source>
</evidence>
<dbReference type="OMA" id="PISAQFR"/>
<dbReference type="PANTHER" id="PTHR21580:SF28">
    <property type="entry name" value="BOREALIN N-TERMINAL DOMAIN-CONTAINING PROTEIN-RELATED"/>
    <property type="match status" value="1"/>
</dbReference>
<protein>
    <submittedName>
        <fullName evidence="2">Outer dense fiber protein 3-B</fullName>
    </submittedName>
</protein>
<gene>
    <name evidence="2" type="ORF">X975_25107</name>
</gene>
<evidence type="ECO:0000256" key="1">
    <source>
        <dbReference type="SAM" id="MobiDB-lite"/>
    </source>
</evidence>
<dbReference type="OrthoDB" id="406368at2759"/>
<organism evidence="2 3">
    <name type="scientific">Stegodyphus mimosarum</name>
    <name type="common">African social velvet spider</name>
    <dbReference type="NCBI Taxonomy" id="407821"/>
    <lineage>
        <taxon>Eukaryota</taxon>
        <taxon>Metazoa</taxon>
        <taxon>Ecdysozoa</taxon>
        <taxon>Arthropoda</taxon>
        <taxon>Chelicerata</taxon>
        <taxon>Arachnida</taxon>
        <taxon>Araneae</taxon>
        <taxon>Araneomorphae</taxon>
        <taxon>Entelegynae</taxon>
        <taxon>Eresoidea</taxon>
        <taxon>Eresidae</taxon>
        <taxon>Stegodyphus</taxon>
    </lineage>
</organism>